<dbReference type="Gene3D" id="3.40.47.10">
    <property type="match status" value="2"/>
</dbReference>
<dbReference type="GeneID" id="300295146"/>
<dbReference type="InterPro" id="IPR013751">
    <property type="entry name" value="ACP_syn_III_N"/>
</dbReference>
<evidence type="ECO:0000259" key="3">
    <source>
        <dbReference type="Pfam" id="PF08541"/>
    </source>
</evidence>
<comment type="caution">
    <text evidence="5">The sequence shown here is derived from an EMBL/GenBank/DDBJ whole genome shotgun (WGS) entry which is preliminary data.</text>
</comment>
<dbReference type="CDD" id="cd00830">
    <property type="entry name" value="KAS_III"/>
    <property type="match status" value="1"/>
</dbReference>
<evidence type="ECO:0000313" key="6">
    <source>
        <dbReference type="Proteomes" id="UP000618986"/>
    </source>
</evidence>
<feature type="domain" description="Beta-ketoacyl-[acyl-carrier-protein] synthase III N-terminal" evidence="4">
    <location>
        <begin position="115"/>
        <end position="187"/>
    </location>
</feature>
<dbReference type="NCBIfam" id="NF006829">
    <property type="entry name" value="PRK09352.1"/>
    <property type="match status" value="1"/>
</dbReference>
<keyword evidence="1 5" id="KW-0808">Transferase</keyword>
<dbReference type="InterPro" id="IPR013747">
    <property type="entry name" value="ACP_syn_III_C"/>
</dbReference>
<name>A0ABR6MJK0_MICEC</name>
<feature type="domain" description="Beta-ketoacyl-[acyl-carrier-protein] synthase III C-terminal" evidence="3">
    <location>
        <begin position="244"/>
        <end position="332"/>
    </location>
</feature>
<gene>
    <name evidence="5" type="ORF">FHU28_004610</name>
</gene>
<dbReference type="SUPFAM" id="SSF53901">
    <property type="entry name" value="Thiolase-like"/>
    <property type="match status" value="1"/>
</dbReference>
<organism evidence="5 6">
    <name type="scientific">Micromonospora echinospora</name>
    <name type="common">Micromonospora purpurea</name>
    <dbReference type="NCBI Taxonomy" id="1877"/>
    <lineage>
        <taxon>Bacteria</taxon>
        <taxon>Bacillati</taxon>
        <taxon>Actinomycetota</taxon>
        <taxon>Actinomycetes</taxon>
        <taxon>Micromonosporales</taxon>
        <taxon>Micromonosporaceae</taxon>
        <taxon>Micromonospora</taxon>
    </lineage>
</organism>
<accession>A0ABR6MJK0</accession>
<proteinExistence type="predicted"/>
<dbReference type="RefSeq" id="WP_184686554.1">
    <property type="nucleotide sequence ID" value="NZ_JACHJC010000001.1"/>
</dbReference>
<evidence type="ECO:0000256" key="2">
    <source>
        <dbReference type="ARBA" id="ARBA00023315"/>
    </source>
</evidence>
<dbReference type="Pfam" id="PF08545">
    <property type="entry name" value="ACP_syn_III"/>
    <property type="match status" value="1"/>
</dbReference>
<dbReference type="InterPro" id="IPR016039">
    <property type="entry name" value="Thiolase-like"/>
</dbReference>
<dbReference type="GO" id="GO:0033818">
    <property type="term" value="F:beta-ketoacyl-acyl-carrier-protein synthase III activity"/>
    <property type="evidence" value="ECO:0007669"/>
    <property type="project" value="UniProtKB-EC"/>
</dbReference>
<dbReference type="PANTHER" id="PTHR34069">
    <property type="entry name" value="3-OXOACYL-[ACYL-CARRIER-PROTEIN] SYNTHASE 3"/>
    <property type="match status" value="1"/>
</dbReference>
<dbReference type="PANTHER" id="PTHR34069:SF2">
    <property type="entry name" value="BETA-KETOACYL-[ACYL-CARRIER-PROTEIN] SYNTHASE III"/>
    <property type="match status" value="1"/>
</dbReference>
<protein>
    <submittedName>
        <fullName evidence="5">3-oxoacyl-[acyl-carrier-protein] synthase-3</fullName>
        <ecNumber evidence="5">2.3.1.180</ecNumber>
    </submittedName>
</protein>
<dbReference type="Pfam" id="PF08541">
    <property type="entry name" value="ACP_syn_III_C"/>
    <property type="match status" value="1"/>
</dbReference>
<evidence type="ECO:0000259" key="4">
    <source>
        <dbReference type="Pfam" id="PF08545"/>
    </source>
</evidence>
<dbReference type="EMBL" id="JACHJC010000001">
    <property type="protein sequence ID" value="MBB5114771.1"/>
    <property type="molecule type" value="Genomic_DNA"/>
</dbReference>
<keyword evidence="6" id="KW-1185">Reference proteome</keyword>
<evidence type="ECO:0000256" key="1">
    <source>
        <dbReference type="ARBA" id="ARBA00022679"/>
    </source>
</evidence>
<dbReference type="Proteomes" id="UP000618986">
    <property type="component" value="Unassembled WGS sequence"/>
</dbReference>
<dbReference type="EC" id="2.3.1.180" evidence="5"/>
<reference evidence="5 6" key="1">
    <citation type="submission" date="2020-08" db="EMBL/GenBank/DDBJ databases">
        <title>Sequencing the genomes of 1000 actinobacteria strains.</title>
        <authorList>
            <person name="Klenk H.-P."/>
        </authorList>
    </citation>
    <scope>NUCLEOTIDE SEQUENCE [LARGE SCALE GENOMIC DNA]</scope>
    <source>
        <strain evidence="5 6">DSM 43036</strain>
    </source>
</reference>
<sequence>MLTYSRGDRPIGVLGTGSYLPGRVVTNDEAAEHAGVTGDWVFEKTAIRQRRWAKPDEATSDLAIGAARVALADAGVDAADLALVVVATSTPDSPQPPTASVVAHEIGAGRGTAAFDVNAVCSGFSYGLAVAERLVTAAGDRPALVIGADVYSRILSPQDRRTVVLFGDGAGAAVIGVGGAHRVVATRLLSFAEARGLIGVAAGGSRLPASEQTLHDGSHHFRMDGRGVREFIDTHVVSGIAEFLAEHGVAPHRLGHLVPHQANGRILASMAERLGLPFDRVATTYAAYGNTGAAAVPITYDQLCRSGRVHAGDLVLLAAFGGGMSMGMTLLRAG</sequence>
<evidence type="ECO:0000313" key="5">
    <source>
        <dbReference type="EMBL" id="MBB5114771.1"/>
    </source>
</evidence>
<keyword evidence="2 5" id="KW-0012">Acyltransferase</keyword>